<evidence type="ECO:0000256" key="8">
    <source>
        <dbReference type="ARBA" id="ARBA00022842"/>
    </source>
</evidence>
<dbReference type="AlphaFoldDB" id="A0A075I569"/>
<dbReference type="UniPathway" id="UPA00059">
    <property type="reaction ID" value="UER00104"/>
</dbReference>
<dbReference type="Pfam" id="PF00348">
    <property type="entry name" value="polyprenyl_synt"/>
    <property type="match status" value="1"/>
</dbReference>
<dbReference type="PANTHER" id="PTHR12001">
    <property type="entry name" value="GERANYLGERANYL PYROPHOSPHATE SYNTHASE"/>
    <property type="match status" value="1"/>
</dbReference>
<dbReference type="GO" id="GO:0004659">
    <property type="term" value="F:prenyltransferase activity"/>
    <property type="evidence" value="ECO:0007669"/>
    <property type="project" value="InterPro"/>
</dbReference>
<sequence length="562" mass="62272">MSDSDRALTDYDSSQAGMMAEACLCLDENDTVIDTASKMQTHLGEGIRHRAFSVLIFDSNGRLLVQQRASEKITFPSVWANSCCSHPLDIAGENGDAHEGVKEAARRKLEQELGIPRSVTDSWDFNHIGRFEYKCRWNEEWVEHEIDHVMIVKADCDVDFNRNEIQAIEWLDDAGLKAMMARKGRWKSQLIAPWFEAIFENYLDGGDADIDEVISNAHTDIIRCGELSVTHPSNSAANVLAALGQHRDIVEGVIHESLGKIQQKRLRGAMSHLFTGGGKRLRAIMPRLVGDAVGNGHEGHYTLGACIEIIHNFTLVHDDIMDQDPIRRGLDAVHIAYDNATAINAGDAMLALGFEMLADSEHIEDSQLRHVVSTIGEMVRRVAEGQQEDFEFEDRDSVSEDEYIAMIAGKTSAMFETCAETGAILAGADTQTVDNMAKWGLNLGLCFQIMDDYIDMVSDTETLGKPAGSDIVQGKRTLIAIHALESGAELPTFRKLFGTESDPNEELANAVAELEENGSIRYALDRAMEHHKIAHDCLDSLSDSPAVELLRDMTDFQLVRIN</sequence>
<name>A0A075I569_9EURY</name>
<evidence type="ECO:0000256" key="6">
    <source>
        <dbReference type="ARBA" id="ARBA00022679"/>
    </source>
</evidence>
<dbReference type="Pfam" id="PF00293">
    <property type="entry name" value="NUDIX"/>
    <property type="match status" value="1"/>
</dbReference>
<evidence type="ECO:0000256" key="7">
    <source>
        <dbReference type="ARBA" id="ARBA00022723"/>
    </source>
</evidence>
<dbReference type="NCBIfam" id="NF002995">
    <property type="entry name" value="PRK03759.1"/>
    <property type="match status" value="1"/>
</dbReference>
<dbReference type="InterPro" id="IPR000086">
    <property type="entry name" value="NUDIX_hydrolase_dom"/>
</dbReference>
<evidence type="ECO:0000256" key="10">
    <source>
        <dbReference type="ARBA" id="ARBA00023235"/>
    </source>
</evidence>
<dbReference type="EMBL" id="KF901181">
    <property type="protein sequence ID" value="AIF21048.1"/>
    <property type="molecule type" value="Genomic_DNA"/>
</dbReference>
<dbReference type="InterPro" id="IPR011876">
    <property type="entry name" value="IsopentenylPP_isomerase_typ1"/>
</dbReference>
<dbReference type="SFLD" id="SFLDG01017">
    <property type="entry name" value="Polyprenyl_Transferase_Like"/>
    <property type="match status" value="1"/>
</dbReference>
<dbReference type="InterPro" id="IPR033749">
    <property type="entry name" value="Polyprenyl_synt_CS"/>
</dbReference>
<dbReference type="SUPFAM" id="SSF48576">
    <property type="entry name" value="Terpenoid synthases"/>
    <property type="match status" value="1"/>
</dbReference>
<dbReference type="PROSITE" id="PS00723">
    <property type="entry name" value="POLYPRENYL_SYNTHASE_1"/>
    <property type="match status" value="1"/>
</dbReference>
<protein>
    <recommendedName>
        <fullName evidence="5">isopentenyl-diphosphate Delta-isomerase</fullName>
        <ecNumber evidence="5">5.3.3.2</ecNumber>
    </recommendedName>
</protein>
<dbReference type="InterPro" id="IPR000092">
    <property type="entry name" value="Polyprenyl_synt"/>
</dbReference>
<proteinExistence type="inferred from homology"/>
<evidence type="ECO:0000256" key="1">
    <source>
        <dbReference type="ARBA" id="ARBA00001946"/>
    </source>
</evidence>
<evidence type="ECO:0000313" key="12">
    <source>
        <dbReference type="EMBL" id="AIF21048.1"/>
    </source>
</evidence>
<keyword evidence="8" id="KW-0460">Magnesium</keyword>
<evidence type="ECO:0000259" key="11">
    <source>
        <dbReference type="PROSITE" id="PS51462"/>
    </source>
</evidence>
<comment type="pathway">
    <text evidence="2">Isoprenoid biosynthesis; dimethylallyl diphosphate biosynthesis; dimethylallyl diphosphate from isopentenyl diphosphate: step 1/1.</text>
</comment>
<organism evidence="12">
    <name type="scientific">uncultured marine group II/III euryarchaeote KM3_98_B01</name>
    <dbReference type="NCBI Taxonomy" id="1456546"/>
    <lineage>
        <taxon>Archaea</taxon>
        <taxon>Methanobacteriati</taxon>
        <taxon>Methanobacteriota</taxon>
        <taxon>environmental samples</taxon>
    </lineage>
</organism>
<dbReference type="GO" id="GO:0008299">
    <property type="term" value="P:isoprenoid biosynthetic process"/>
    <property type="evidence" value="ECO:0007669"/>
    <property type="project" value="UniProtKB-KW"/>
</dbReference>
<dbReference type="InterPro" id="IPR015797">
    <property type="entry name" value="NUDIX_hydrolase-like_dom_sf"/>
</dbReference>
<dbReference type="SUPFAM" id="SSF55811">
    <property type="entry name" value="Nudix"/>
    <property type="match status" value="1"/>
</dbReference>
<dbReference type="CDD" id="cd02885">
    <property type="entry name" value="NUDIX_IPP_Isomerase"/>
    <property type="match status" value="1"/>
</dbReference>
<dbReference type="EC" id="5.3.3.2" evidence="5"/>
<keyword evidence="6 12" id="KW-0808">Transferase</keyword>
<comment type="similarity">
    <text evidence="3">Belongs to the FPP/GGPP synthase family.</text>
</comment>
<dbReference type="GO" id="GO:0004452">
    <property type="term" value="F:isopentenyl-diphosphate delta-isomerase activity"/>
    <property type="evidence" value="ECO:0007669"/>
    <property type="project" value="UniProtKB-EC"/>
</dbReference>
<accession>A0A075I569</accession>
<comment type="cofactor">
    <cofactor evidence="1">
        <name>Mg(2+)</name>
        <dbReference type="ChEBI" id="CHEBI:18420"/>
    </cofactor>
</comment>
<evidence type="ECO:0000256" key="2">
    <source>
        <dbReference type="ARBA" id="ARBA00004826"/>
    </source>
</evidence>
<keyword evidence="7" id="KW-0479">Metal-binding</keyword>
<evidence type="ECO:0000256" key="3">
    <source>
        <dbReference type="ARBA" id="ARBA00006706"/>
    </source>
</evidence>
<dbReference type="SFLD" id="SFLDS00005">
    <property type="entry name" value="Isoprenoid_Synthase_Type_I"/>
    <property type="match status" value="1"/>
</dbReference>
<dbReference type="Gene3D" id="1.10.600.10">
    <property type="entry name" value="Farnesyl Diphosphate Synthase"/>
    <property type="match status" value="1"/>
</dbReference>
<feature type="domain" description="Nudix hydrolase" evidence="11">
    <location>
        <begin position="47"/>
        <end position="193"/>
    </location>
</feature>
<dbReference type="PROSITE" id="PS51462">
    <property type="entry name" value="NUDIX"/>
    <property type="match status" value="1"/>
</dbReference>
<dbReference type="CDD" id="cd00685">
    <property type="entry name" value="Trans_IPPS_HT"/>
    <property type="match status" value="1"/>
</dbReference>
<reference evidence="12" key="1">
    <citation type="journal article" date="2014" name="Genome Biol. Evol.">
        <title>Pangenome evidence for extensive interdomain horizontal transfer affecting lineage core and shell genes in uncultured planktonic thaumarchaeota and euryarchaeota.</title>
        <authorList>
            <person name="Deschamps P."/>
            <person name="Zivanovic Y."/>
            <person name="Moreira D."/>
            <person name="Rodriguez-Valera F."/>
            <person name="Lopez-Garcia P."/>
        </authorList>
    </citation>
    <scope>NUCLEOTIDE SEQUENCE</scope>
</reference>
<evidence type="ECO:0000256" key="5">
    <source>
        <dbReference type="ARBA" id="ARBA00012057"/>
    </source>
</evidence>
<dbReference type="InterPro" id="IPR008949">
    <property type="entry name" value="Isoprenoid_synthase_dom_sf"/>
</dbReference>
<dbReference type="GO" id="GO:0046872">
    <property type="term" value="F:metal ion binding"/>
    <property type="evidence" value="ECO:0007669"/>
    <property type="project" value="UniProtKB-KW"/>
</dbReference>
<gene>
    <name evidence="12" type="primary">idsA</name>
</gene>
<comment type="similarity">
    <text evidence="4">Belongs to the IPP isomerase type 1 family.</text>
</comment>
<evidence type="ECO:0000256" key="4">
    <source>
        <dbReference type="ARBA" id="ARBA00007579"/>
    </source>
</evidence>
<keyword evidence="9" id="KW-0414">Isoprene biosynthesis</keyword>
<keyword evidence="10" id="KW-0413">Isomerase</keyword>
<dbReference type="NCBIfam" id="TIGR02150">
    <property type="entry name" value="IPP_isom_1"/>
    <property type="match status" value="1"/>
</dbReference>
<dbReference type="GO" id="GO:0050992">
    <property type="term" value="P:dimethylallyl diphosphate biosynthetic process"/>
    <property type="evidence" value="ECO:0007669"/>
    <property type="project" value="UniProtKB-UniPathway"/>
</dbReference>
<dbReference type="PROSITE" id="PS00444">
    <property type="entry name" value="POLYPRENYL_SYNTHASE_2"/>
    <property type="match status" value="1"/>
</dbReference>
<evidence type="ECO:0000256" key="9">
    <source>
        <dbReference type="ARBA" id="ARBA00023229"/>
    </source>
</evidence>
<dbReference type="Gene3D" id="3.90.79.10">
    <property type="entry name" value="Nucleoside Triphosphate Pyrophosphohydrolase"/>
    <property type="match status" value="1"/>
</dbReference>
<dbReference type="PANTHER" id="PTHR12001:SF85">
    <property type="entry name" value="SHORT CHAIN ISOPRENYL DIPHOSPHATE SYNTHASE"/>
    <property type="match status" value="1"/>
</dbReference>